<evidence type="ECO:0000313" key="3">
    <source>
        <dbReference type="EMBL" id="MBF9134718.1"/>
    </source>
</evidence>
<dbReference type="Gene3D" id="3.30.60.230">
    <property type="entry name" value="Lsr2, dimerization domain"/>
    <property type="match status" value="1"/>
</dbReference>
<keyword evidence="4" id="KW-1185">Reference proteome</keyword>
<evidence type="ECO:0000256" key="1">
    <source>
        <dbReference type="SAM" id="MobiDB-lite"/>
    </source>
</evidence>
<name>A0ABS0H8B9_9ACTN</name>
<comment type="caution">
    <text evidence="3">The sequence shown here is derived from an EMBL/GenBank/DDBJ whole genome shotgun (WGS) entry which is preliminary data.</text>
</comment>
<sequence>MATKVIFVVTDDMDHSRDNVVTVRFALEGLEYEIDLAPHNLQRMRDAFGPYTEAGRRLPKHPAARQRNSGTRGGRSADAKVRDFWATHQRRLGLPPHRSRGPIPPKVREAYAAAH</sequence>
<organism evidence="3 4">
    <name type="scientific">Plantactinospora alkalitolerans</name>
    <dbReference type="NCBI Taxonomy" id="2789879"/>
    <lineage>
        <taxon>Bacteria</taxon>
        <taxon>Bacillati</taxon>
        <taxon>Actinomycetota</taxon>
        <taxon>Actinomycetes</taxon>
        <taxon>Micromonosporales</taxon>
        <taxon>Micromonosporaceae</taxon>
        <taxon>Plantactinospora</taxon>
    </lineage>
</organism>
<gene>
    <name evidence="3" type="ORF">I0C86_38180</name>
</gene>
<protein>
    <submittedName>
        <fullName evidence="3">Lsr2 family protein</fullName>
    </submittedName>
</protein>
<dbReference type="InterPro" id="IPR042261">
    <property type="entry name" value="Lsr2-like_dimerization"/>
</dbReference>
<proteinExistence type="predicted"/>
<evidence type="ECO:0000313" key="4">
    <source>
        <dbReference type="Proteomes" id="UP000638560"/>
    </source>
</evidence>
<dbReference type="RefSeq" id="WP_196206191.1">
    <property type="nucleotide sequence ID" value="NZ_JADPUN010000377.1"/>
</dbReference>
<dbReference type="Pfam" id="PF11774">
    <property type="entry name" value="Lsr2"/>
    <property type="match status" value="1"/>
</dbReference>
<evidence type="ECO:0000259" key="2">
    <source>
        <dbReference type="Pfam" id="PF11774"/>
    </source>
</evidence>
<dbReference type="Proteomes" id="UP000638560">
    <property type="component" value="Unassembled WGS sequence"/>
</dbReference>
<feature type="region of interest" description="Disordered" evidence="1">
    <location>
        <begin position="52"/>
        <end position="115"/>
    </location>
</feature>
<accession>A0ABS0H8B9</accession>
<dbReference type="EMBL" id="JADPUN010000377">
    <property type="protein sequence ID" value="MBF9134718.1"/>
    <property type="molecule type" value="Genomic_DNA"/>
</dbReference>
<feature type="compositionally biased region" description="Basic and acidic residues" evidence="1">
    <location>
        <begin position="75"/>
        <end position="85"/>
    </location>
</feature>
<dbReference type="InterPro" id="IPR024412">
    <property type="entry name" value="Lsr2_dim_dom"/>
</dbReference>
<reference evidence="3 4" key="1">
    <citation type="submission" date="2020-11" db="EMBL/GenBank/DDBJ databases">
        <title>A novel isolate from a Black sea contaminated sediment with potential to produce alkanes: Plantactinospora alkalitolerans sp. nov.</title>
        <authorList>
            <person name="Carro L."/>
            <person name="Veyisoglu A."/>
            <person name="Guven K."/>
            <person name="Schumann P."/>
            <person name="Klenk H.-P."/>
            <person name="Sahin N."/>
        </authorList>
    </citation>
    <scope>NUCLEOTIDE SEQUENCE [LARGE SCALE GENOMIC DNA]</scope>
    <source>
        <strain evidence="3 4">S1510</strain>
    </source>
</reference>
<feature type="domain" description="Lsr2 dimerization" evidence="2">
    <location>
        <begin position="1"/>
        <end position="58"/>
    </location>
</feature>